<dbReference type="Gene3D" id="3.30.70.100">
    <property type="match status" value="1"/>
</dbReference>
<name>A0A8J8CL46_9CYAN</name>
<evidence type="ECO:0000313" key="3">
    <source>
        <dbReference type="Proteomes" id="UP000646053"/>
    </source>
</evidence>
<keyword evidence="3" id="KW-1185">Reference proteome</keyword>
<feature type="transmembrane region" description="Helical" evidence="1">
    <location>
        <begin position="161"/>
        <end position="183"/>
    </location>
</feature>
<keyword evidence="1" id="KW-0812">Transmembrane</keyword>
<dbReference type="SUPFAM" id="SSF54909">
    <property type="entry name" value="Dimeric alpha+beta barrel"/>
    <property type="match status" value="1"/>
</dbReference>
<organism evidence="2 3">
    <name type="scientific">Myxacorys almedinensis A</name>
    <dbReference type="NCBI Taxonomy" id="2690445"/>
    <lineage>
        <taxon>Bacteria</taxon>
        <taxon>Bacillati</taxon>
        <taxon>Cyanobacteriota</taxon>
        <taxon>Cyanophyceae</taxon>
        <taxon>Leptolyngbyales</taxon>
        <taxon>Leptolyngbyaceae</taxon>
        <taxon>Myxacorys</taxon>
        <taxon>Myxacorys almedinensis</taxon>
    </lineage>
</organism>
<dbReference type="InterPro" id="IPR038762">
    <property type="entry name" value="ABM_predict"/>
</dbReference>
<dbReference type="PANTHER" id="PTHR40057:SF1">
    <property type="entry name" value="SLR1162 PROTEIN"/>
    <property type="match status" value="1"/>
</dbReference>
<reference evidence="2" key="1">
    <citation type="submission" date="2019-12" db="EMBL/GenBank/DDBJ databases">
        <title>High-Quality draft genome sequences of three cyanobacteria isolated from the limestone walls of the Old Cathedral of Coimbra.</title>
        <authorList>
            <person name="Tiago I."/>
            <person name="Soares F."/>
            <person name="Portugal A."/>
        </authorList>
    </citation>
    <scope>NUCLEOTIDE SEQUENCE</scope>
    <source>
        <strain evidence="2">A</strain>
    </source>
</reference>
<comment type="caution">
    <text evidence="2">The sequence shown here is derived from an EMBL/GenBank/DDBJ whole genome shotgun (WGS) entry which is preliminary data.</text>
</comment>
<protein>
    <recommendedName>
        <fullName evidence="4">Antibiotic biosynthesis monooxygenase</fullName>
    </recommendedName>
</protein>
<dbReference type="InterPro" id="IPR011008">
    <property type="entry name" value="Dimeric_a/b-barrel"/>
</dbReference>
<proteinExistence type="predicted"/>
<dbReference type="Proteomes" id="UP000646053">
    <property type="component" value="Unassembled WGS sequence"/>
</dbReference>
<evidence type="ECO:0000256" key="1">
    <source>
        <dbReference type="SAM" id="Phobius"/>
    </source>
</evidence>
<evidence type="ECO:0000313" key="2">
    <source>
        <dbReference type="EMBL" id="NDJ17345.1"/>
    </source>
</evidence>
<dbReference type="RefSeq" id="WP_162422868.1">
    <property type="nucleotide sequence ID" value="NZ_WVIE01000008.1"/>
</dbReference>
<evidence type="ECO:0008006" key="4">
    <source>
        <dbReference type="Google" id="ProtNLM"/>
    </source>
</evidence>
<feature type="transmembrane region" description="Helical" evidence="1">
    <location>
        <begin position="131"/>
        <end position="149"/>
    </location>
</feature>
<feature type="transmembrane region" description="Helical" evidence="1">
    <location>
        <begin position="204"/>
        <end position="224"/>
    </location>
</feature>
<keyword evidence="1" id="KW-1133">Transmembrane helix</keyword>
<dbReference type="PANTHER" id="PTHR40057">
    <property type="entry name" value="SLR1162 PROTEIN"/>
    <property type="match status" value="1"/>
</dbReference>
<sequence>MTDSQEKTPFYSSLVVEHIVPKGKDFAFKKWHTEFTNAAKRHPGFIRLDLTPPLRCEDPVVKWYSIAHFDTPERLDAWIESDDRKRRLALGQRIFEAYRFKSFTTGLEGWFSFESGSSERVGLGPPTWKQILAVVLGLYPIIMIQSRLFDALGIMQSWSPPLRTLVSLLITSTILSLVVMPIVSKGLSFWLKPAHRLSSRKDNAVGGAIVAIVLTFLVSLFHYLP</sequence>
<dbReference type="AlphaFoldDB" id="A0A8J8CL46"/>
<accession>A0A8J8CL46</accession>
<dbReference type="EMBL" id="WVIE01000008">
    <property type="protein sequence ID" value="NDJ17345.1"/>
    <property type="molecule type" value="Genomic_DNA"/>
</dbReference>
<keyword evidence="1" id="KW-0472">Membrane</keyword>
<gene>
    <name evidence="2" type="ORF">GS601_08580</name>
</gene>